<dbReference type="Gene3D" id="1.25.10.10">
    <property type="entry name" value="Leucine-rich Repeat Variant"/>
    <property type="match status" value="1"/>
</dbReference>
<dbReference type="AlphaFoldDB" id="A0A1Y2D6T0"/>
<dbReference type="Pfam" id="PF24138">
    <property type="entry name" value="TPR_TNPO3_IPO13_2nd"/>
    <property type="match status" value="1"/>
</dbReference>
<dbReference type="GO" id="GO:0031267">
    <property type="term" value="F:small GTPase binding"/>
    <property type="evidence" value="ECO:0007669"/>
    <property type="project" value="InterPro"/>
</dbReference>
<dbReference type="Pfam" id="PF03810">
    <property type="entry name" value="IBN_N"/>
    <property type="match status" value="1"/>
</dbReference>
<evidence type="ECO:0000313" key="3">
    <source>
        <dbReference type="Proteomes" id="UP000193467"/>
    </source>
</evidence>
<dbReference type="OrthoDB" id="435593at2759"/>
<sequence length="949" mass="104043">MADASNAAVQQVVEALKVLYSDPNPNAKEKADGWLKEFQKSNDAWATAQLILFAPDAPVETKLFAAQTFRTKITYDLDTLPEAHLLPLRDSLLTALRQFSSGPRVILTQICIALADLALQLTAEQWNDPTASMIELFGKDPAMAGALLEWLQVLAEEYNSNFKLEVKNDFGRGGEKSVERGGQVIGLLSMYVSAPGITPALHNQCFACLGAWLRTGQASASSIAGSAILSSAFASLPNDELFETAVDALVDIIHETQELQDNVAVIQEIVPQLTALKATLSDPATREDEDRMRGLCRILVEAGEWYEPLIVQHQDSFLPLVQAIAECAAYDNLEIVGITLNFWYKLSKGLRKARETATPSPAILEVFANLVGTIIRHLHYPDDESSLVGHERDTFRNFRHTIGDTLKDCCGVLGATTCLRRSFDIISTALSSGGSVKWQDVEAPLFSMRSMGAEVDPRDNEIMPQIMDVLPKLPPHPKIRYAAILVIGRYTQWIDYHPEHIQFQLPYISSGFEDAQSGEADVSAAAAQAMKYLCKDCSHHLVPYLPQLHTFLQSVASKIGPEDLLDLAAAMAHIIVVMPAEEQAQALSTFVLPNVELVHTLAAGDSPATKDELRAACDAFERIDMYLAIVGQLPDGLPPSCADTCGQVWQVFDAWLAKYGNNAVVAEKTCIALRRGLQFFDEAAFQVAPAILERLAVSFEAAPASSYLWITGKMVDMFARREDRTFDTAVKSAFERESIKVFQLLQGTAPAQVADILDDYVHLLSDLIEYSPSTVFLSPSFPSSFQSLLSTLTLLTPQIVLAALDTVRSIIGHEALQFDPSAPNHPPHFGAYPTYATAIRSVVEASSAQLVAILLEGLVEGGEDASTNILTVFRLLSIQFLSQLAQAISPALERLPPKVVNDAEKVEFAGKFSAAVAEQNPNKVKDSFTWLLRTSRKSRERARISDDRR</sequence>
<accession>A0A1Y2D6T0</accession>
<evidence type="ECO:0000313" key="2">
    <source>
        <dbReference type="EMBL" id="ORY55001.1"/>
    </source>
</evidence>
<comment type="caution">
    <text evidence="2">The sequence shown here is derived from an EMBL/GenBank/DDBJ whole genome shotgun (WGS) entry which is preliminary data.</text>
</comment>
<dbReference type="SMART" id="SM00913">
    <property type="entry name" value="IBN_N"/>
    <property type="match status" value="1"/>
</dbReference>
<dbReference type="FunCoup" id="A0A1Y2D6T0">
    <property type="interactions" value="898"/>
</dbReference>
<dbReference type="InterPro" id="IPR011989">
    <property type="entry name" value="ARM-like"/>
</dbReference>
<dbReference type="InterPro" id="IPR001494">
    <property type="entry name" value="Importin-beta_N"/>
</dbReference>
<dbReference type="STRING" id="106004.A0A1Y2D6T0"/>
<dbReference type="SUPFAM" id="SSF48371">
    <property type="entry name" value="ARM repeat"/>
    <property type="match status" value="1"/>
</dbReference>
<protein>
    <submittedName>
        <fullName evidence="2">Armadillo-type protein</fullName>
    </submittedName>
</protein>
<dbReference type="PANTHER" id="PTHR12363:SF53">
    <property type="entry name" value="MRNA TRANSPORT REGULATOR MTR10"/>
    <property type="match status" value="1"/>
</dbReference>
<dbReference type="InterPro" id="IPR013598">
    <property type="entry name" value="Exportin-1/Importin-b-like"/>
</dbReference>
<feature type="domain" description="Importin N-terminal" evidence="1">
    <location>
        <begin position="31"/>
        <end position="98"/>
    </location>
</feature>
<dbReference type="InterPro" id="IPR057942">
    <property type="entry name" value="TPR_TNPO3_IPO13_3rd"/>
</dbReference>
<dbReference type="InterPro" id="IPR057941">
    <property type="entry name" value="TPR_TNPO3_IPO13_2nd"/>
</dbReference>
<dbReference type="InterPro" id="IPR051345">
    <property type="entry name" value="Importin_beta-like_NTR"/>
</dbReference>
<dbReference type="GO" id="GO:0005737">
    <property type="term" value="C:cytoplasm"/>
    <property type="evidence" value="ECO:0007669"/>
    <property type="project" value="TreeGrafter"/>
</dbReference>
<dbReference type="Pfam" id="PF24139">
    <property type="entry name" value="TPR_TNPO3_IPO13_4th"/>
    <property type="match status" value="1"/>
</dbReference>
<reference evidence="2 3" key="1">
    <citation type="submission" date="2016-07" db="EMBL/GenBank/DDBJ databases">
        <title>Pervasive Adenine N6-methylation of Active Genes in Fungi.</title>
        <authorList>
            <consortium name="DOE Joint Genome Institute"/>
            <person name="Mondo S.J."/>
            <person name="Dannebaum R.O."/>
            <person name="Kuo R.C."/>
            <person name="Labutti K."/>
            <person name="Haridas S."/>
            <person name="Kuo A."/>
            <person name="Salamov A."/>
            <person name="Ahrendt S.R."/>
            <person name="Lipzen A."/>
            <person name="Sullivan W."/>
            <person name="Andreopoulos W.B."/>
            <person name="Clum A."/>
            <person name="Lindquist E."/>
            <person name="Daum C."/>
            <person name="Ramamoorthy G.K."/>
            <person name="Gryganskyi A."/>
            <person name="Culley D."/>
            <person name="Magnuson J.K."/>
            <person name="James T.Y."/>
            <person name="O'Malley M.A."/>
            <person name="Stajich J.E."/>
            <person name="Spatafora J.W."/>
            <person name="Visel A."/>
            <person name="Grigoriev I.V."/>
        </authorList>
    </citation>
    <scope>NUCLEOTIDE SEQUENCE [LARGE SCALE GENOMIC DNA]</scope>
    <source>
        <strain evidence="2 3">62-1032</strain>
    </source>
</reference>
<keyword evidence="3" id="KW-1185">Reference proteome</keyword>
<dbReference type="Pfam" id="PF08389">
    <property type="entry name" value="Xpo1"/>
    <property type="match status" value="1"/>
</dbReference>
<dbReference type="PROSITE" id="PS50166">
    <property type="entry name" value="IMPORTIN_B_NT"/>
    <property type="match status" value="1"/>
</dbReference>
<evidence type="ECO:0000259" key="1">
    <source>
        <dbReference type="PROSITE" id="PS50166"/>
    </source>
</evidence>
<gene>
    <name evidence="2" type="ORF">BCR35DRAFT_310186</name>
</gene>
<dbReference type="InterPro" id="IPR016024">
    <property type="entry name" value="ARM-type_fold"/>
</dbReference>
<dbReference type="InParanoid" id="A0A1Y2D6T0"/>
<dbReference type="InterPro" id="IPR058537">
    <property type="entry name" value="TPR_TNPO3_IPO13_4th"/>
</dbReference>
<dbReference type="Pfam" id="PF24140">
    <property type="entry name" value="TPR_TNPO3_IPO13_3rd"/>
    <property type="match status" value="1"/>
</dbReference>
<name>A0A1Y2D6T0_9BASI</name>
<dbReference type="EMBL" id="MCGR01000093">
    <property type="protein sequence ID" value="ORY55001.1"/>
    <property type="molecule type" value="Genomic_DNA"/>
</dbReference>
<dbReference type="Proteomes" id="UP000193467">
    <property type="component" value="Unassembled WGS sequence"/>
</dbReference>
<dbReference type="PANTHER" id="PTHR12363">
    <property type="entry name" value="TRANSPORTIN 3 AND IMPORTIN 13"/>
    <property type="match status" value="1"/>
</dbReference>
<organism evidence="2 3">
    <name type="scientific">Leucosporidium creatinivorum</name>
    <dbReference type="NCBI Taxonomy" id="106004"/>
    <lineage>
        <taxon>Eukaryota</taxon>
        <taxon>Fungi</taxon>
        <taxon>Dikarya</taxon>
        <taxon>Basidiomycota</taxon>
        <taxon>Pucciniomycotina</taxon>
        <taxon>Microbotryomycetes</taxon>
        <taxon>Leucosporidiales</taxon>
        <taxon>Leucosporidium</taxon>
    </lineage>
</organism>
<proteinExistence type="predicted"/>
<dbReference type="GO" id="GO:0006606">
    <property type="term" value="P:protein import into nucleus"/>
    <property type="evidence" value="ECO:0007669"/>
    <property type="project" value="TreeGrafter"/>
</dbReference>